<evidence type="ECO:0000313" key="1">
    <source>
        <dbReference type="EMBL" id="XAG39924.1"/>
    </source>
</evidence>
<organism evidence="1">
    <name type="scientific">Aeromonas sp. 19NY04SH05-1</name>
    <dbReference type="NCBI Taxonomy" id="2920537"/>
    <lineage>
        <taxon>Bacteria</taxon>
        <taxon>Pseudomonadati</taxon>
        <taxon>Pseudomonadota</taxon>
        <taxon>Gammaproteobacteria</taxon>
        <taxon>Aeromonadales</taxon>
        <taxon>Aeromonadaceae</taxon>
        <taxon>Aeromonas</taxon>
    </lineage>
</organism>
<dbReference type="EMBL" id="CP095328">
    <property type="protein sequence ID" value="XAG39924.1"/>
    <property type="molecule type" value="Genomic_DNA"/>
</dbReference>
<gene>
    <name evidence="1" type="ORF">MRK42_12995</name>
</gene>
<reference evidence="1" key="1">
    <citation type="submission" date="2022-03" db="EMBL/GenBank/DDBJ databases">
        <title>Sea Food Isolates.</title>
        <authorList>
            <person name="Li C."/>
        </authorList>
    </citation>
    <scope>NUCLEOTIDE SEQUENCE</scope>
    <source>
        <strain evidence="1">19NY04SH05-1</strain>
    </source>
</reference>
<proteinExistence type="predicted"/>
<sequence>MDVIMFGLEADRSKFKSDPLSYSAQGFLQWRMIESMVTNSDFDPYVPPTNEILKNPILWISQAEALTQAAVTIIKSEPKFENMPIHFRGICDSQFCAIGLMLIGYSLEVTLKAMMVINHGIDGYKAIEKKNRHHRLHVLADVVPGLTDKDKAILQGITHFVYWAGRYPDPGSGREDDASEIFSIAEENEITAKDVFYVASKIMAYTINVVDEKHF</sequence>
<dbReference type="AlphaFoldDB" id="A0AAU6T4S6"/>
<name>A0AAU6T4S6_9GAMM</name>
<accession>A0AAU6T4S6</accession>
<protein>
    <submittedName>
        <fullName evidence="1">HEPN domain-containing protein</fullName>
    </submittedName>
</protein>